<dbReference type="CDD" id="cd02042">
    <property type="entry name" value="ParAB_family"/>
    <property type="match status" value="1"/>
</dbReference>
<dbReference type="EMBL" id="PCRK01000114">
    <property type="protein sequence ID" value="PIP19101.1"/>
    <property type="molecule type" value="Genomic_DNA"/>
</dbReference>
<dbReference type="Gene3D" id="3.40.50.300">
    <property type="entry name" value="P-loop containing nucleotide triphosphate hydrolases"/>
    <property type="match status" value="1"/>
</dbReference>
<organism evidence="2 3">
    <name type="scientific">Candidatus Sherwoodlollariibacterium unditelluris</name>
    <dbReference type="NCBI Taxonomy" id="1974757"/>
    <lineage>
        <taxon>Bacteria</taxon>
        <taxon>Pseudomonadati</taxon>
        <taxon>Candidatus Omnitrophota</taxon>
        <taxon>Candidatus Sherwoodlollariibacterium</taxon>
    </lineage>
</organism>
<dbReference type="InterPro" id="IPR027417">
    <property type="entry name" value="P-loop_NTPase"/>
</dbReference>
<dbReference type="PIRSF" id="PIRSF009320">
    <property type="entry name" value="Nuc_binding_HP_1000"/>
    <property type="match status" value="1"/>
</dbReference>
<feature type="domain" description="AAA" evidence="1">
    <location>
        <begin position="3"/>
        <end position="178"/>
    </location>
</feature>
<dbReference type="PANTHER" id="PTHR13696:SF52">
    <property type="entry name" value="PARA FAMILY PROTEIN CT_582"/>
    <property type="match status" value="1"/>
</dbReference>
<dbReference type="Pfam" id="PF13614">
    <property type="entry name" value="AAA_31"/>
    <property type="match status" value="1"/>
</dbReference>
<dbReference type="InterPro" id="IPR025669">
    <property type="entry name" value="AAA_dom"/>
</dbReference>
<accession>A0A2G9YKP9</accession>
<dbReference type="FunFam" id="3.40.50.300:FF:000285">
    <property type="entry name" value="Sporulation initiation inhibitor Soj"/>
    <property type="match status" value="1"/>
</dbReference>
<dbReference type="AlphaFoldDB" id="A0A2G9YKP9"/>
<dbReference type="Proteomes" id="UP000231292">
    <property type="component" value="Unassembled WGS sequence"/>
</dbReference>
<protein>
    <submittedName>
        <fullName evidence="2">Chromosome partitioning protein</fullName>
    </submittedName>
</protein>
<name>A0A2G9YKP9_9BACT</name>
<dbReference type="PANTHER" id="PTHR13696">
    <property type="entry name" value="P-LOOP CONTAINING NUCLEOSIDE TRIPHOSPHATE HYDROLASE"/>
    <property type="match status" value="1"/>
</dbReference>
<proteinExistence type="predicted"/>
<evidence type="ECO:0000259" key="1">
    <source>
        <dbReference type="Pfam" id="PF13614"/>
    </source>
</evidence>
<gene>
    <name evidence="2" type="ORF">COX41_04610</name>
</gene>
<sequence>MAKTLCLTNQKGGVGKTTTAVNLGAYLANFGRKVLIVDCDPQANATSGLGIDFRQIDAGTYDVLVKNLPLTQIILQTKIENYHLLPSSPSLAGASVELIQFDNREFRLKKALKEVQEYYDYIFVDCPPSLGLLTVNALTASDSVVIPVQCEYYALEGMSQLMHTIKLVQERLKPELKIMGVVLTMFDRRITLSRHVVNEMRKNFPGRVFDSIIPRNIRLAEAPSYGETIMEYDLGSRGARAYENLAKEIVKLEGITNHES</sequence>
<evidence type="ECO:0000313" key="2">
    <source>
        <dbReference type="EMBL" id="PIP19101.1"/>
    </source>
</evidence>
<dbReference type="SUPFAM" id="SSF52540">
    <property type="entry name" value="P-loop containing nucleoside triphosphate hydrolases"/>
    <property type="match status" value="1"/>
</dbReference>
<comment type="caution">
    <text evidence="2">The sequence shown here is derived from an EMBL/GenBank/DDBJ whole genome shotgun (WGS) entry which is preliminary data.</text>
</comment>
<dbReference type="InterPro" id="IPR050678">
    <property type="entry name" value="DNA_Partitioning_ATPase"/>
</dbReference>
<reference evidence="2 3" key="1">
    <citation type="submission" date="2017-09" db="EMBL/GenBank/DDBJ databases">
        <title>Depth-based differentiation of microbial function through sediment-hosted aquifers and enrichment of novel symbionts in the deep terrestrial subsurface.</title>
        <authorList>
            <person name="Probst A.J."/>
            <person name="Ladd B."/>
            <person name="Jarett J.K."/>
            <person name="Geller-Mcgrath D.E."/>
            <person name="Sieber C.M."/>
            <person name="Emerson J.B."/>
            <person name="Anantharaman K."/>
            <person name="Thomas B.C."/>
            <person name="Malmstrom R."/>
            <person name="Stieglmeier M."/>
            <person name="Klingl A."/>
            <person name="Woyke T."/>
            <person name="Ryan C.M."/>
            <person name="Banfield J.F."/>
        </authorList>
    </citation>
    <scope>NUCLEOTIDE SEQUENCE [LARGE SCALE GENOMIC DNA]</scope>
    <source>
        <strain evidence="2">CG23_combo_of_CG06-09_8_20_14_all_41_10</strain>
    </source>
</reference>
<dbReference type="PRINTS" id="PR00091">
    <property type="entry name" value="NITROGNASEII"/>
</dbReference>
<evidence type="ECO:0000313" key="3">
    <source>
        <dbReference type="Proteomes" id="UP000231292"/>
    </source>
</evidence>